<evidence type="ECO:0000313" key="6">
    <source>
        <dbReference type="Proteomes" id="UP000826271"/>
    </source>
</evidence>
<evidence type="ECO:0000256" key="1">
    <source>
        <dbReference type="ARBA" id="ARBA00009390"/>
    </source>
</evidence>
<keyword evidence="2" id="KW-0479">Metal-binding</keyword>
<dbReference type="InterPro" id="IPR038765">
    <property type="entry name" value="Papain-like_cys_pep_sf"/>
</dbReference>
<dbReference type="Pfam" id="PF01841">
    <property type="entry name" value="Transglut_core"/>
    <property type="match status" value="1"/>
</dbReference>
<accession>A0AAV6W9V5</accession>
<reference evidence="5" key="1">
    <citation type="submission" date="2019-10" db="EMBL/GenBank/DDBJ databases">
        <authorList>
            <person name="Zhang R."/>
            <person name="Pan Y."/>
            <person name="Wang J."/>
            <person name="Ma R."/>
            <person name="Yu S."/>
        </authorList>
    </citation>
    <scope>NUCLEOTIDE SEQUENCE</scope>
    <source>
        <strain evidence="5">LA-IB0</strain>
        <tissue evidence="5">Leaf</tissue>
    </source>
</reference>
<dbReference type="SUPFAM" id="SSF54001">
    <property type="entry name" value="Cysteine proteinases"/>
    <property type="match status" value="1"/>
</dbReference>
<dbReference type="GO" id="GO:0000224">
    <property type="term" value="F:peptide-N4-(N-acetyl-beta-glucosaminyl)asparagine amidase activity"/>
    <property type="evidence" value="ECO:0007669"/>
    <property type="project" value="TreeGrafter"/>
</dbReference>
<evidence type="ECO:0000259" key="4">
    <source>
        <dbReference type="Pfam" id="PF01841"/>
    </source>
</evidence>
<dbReference type="InterPro" id="IPR002931">
    <property type="entry name" value="Transglutaminase-like"/>
</dbReference>
<dbReference type="GO" id="GO:0005829">
    <property type="term" value="C:cytosol"/>
    <property type="evidence" value="ECO:0007669"/>
    <property type="project" value="TreeGrafter"/>
</dbReference>
<keyword evidence="6" id="KW-1185">Reference proteome</keyword>
<dbReference type="GO" id="GO:0046872">
    <property type="term" value="F:metal ion binding"/>
    <property type="evidence" value="ECO:0007669"/>
    <property type="project" value="UniProtKB-KW"/>
</dbReference>
<name>A0AAV6W9V5_9LAMI</name>
<dbReference type="AlphaFoldDB" id="A0AAV6W9V5"/>
<dbReference type="GO" id="GO:0005634">
    <property type="term" value="C:nucleus"/>
    <property type="evidence" value="ECO:0007669"/>
    <property type="project" value="TreeGrafter"/>
</dbReference>
<comment type="caution">
    <text evidence="5">The sequence shown here is derived from an EMBL/GenBank/DDBJ whole genome shotgun (WGS) entry which is preliminary data.</text>
</comment>
<keyword evidence="3" id="KW-0862">Zinc</keyword>
<dbReference type="PANTHER" id="PTHR12143">
    <property type="entry name" value="PEPTIDE N-GLYCANASE PNGASE -RELATED"/>
    <property type="match status" value="1"/>
</dbReference>
<proteinExistence type="inferred from homology"/>
<evidence type="ECO:0000313" key="5">
    <source>
        <dbReference type="EMBL" id="KAG8363780.1"/>
    </source>
</evidence>
<organism evidence="5 6">
    <name type="scientific">Buddleja alternifolia</name>
    <dbReference type="NCBI Taxonomy" id="168488"/>
    <lineage>
        <taxon>Eukaryota</taxon>
        <taxon>Viridiplantae</taxon>
        <taxon>Streptophyta</taxon>
        <taxon>Embryophyta</taxon>
        <taxon>Tracheophyta</taxon>
        <taxon>Spermatophyta</taxon>
        <taxon>Magnoliopsida</taxon>
        <taxon>eudicotyledons</taxon>
        <taxon>Gunneridae</taxon>
        <taxon>Pentapetalae</taxon>
        <taxon>asterids</taxon>
        <taxon>lamiids</taxon>
        <taxon>Lamiales</taxon>
        <taxon>Scrophulariaceae</taxon>
        <taxon>Buddlejeae</taxon>
        <taxon>Buddleja</taxon>
    </lineage>
</organism>
<sequence length="91" mass="10876">MFDIDPLIDIIFNFDSCKMCSTTIRFPRYNDRMKLLETRKGRCGEWANCFTLYCRAFGYESRFVLLKLDERDKREANELERDLFPKDDASA</sequence>
<evidence type="ECO:0000256" key="2">
    <source>
        <dbReference type="ARBA" id="ARBA00022723"/>
    </source>
</evidence>
<dbReference type="PANTHER" id="PTHR12143:SF19">
    <property type="entry name" value="PEPTIDE-N(4)-(N-ACETYL-BETA-GLUCOSAMINYL)ASPARAGINE AMIDASE"/>
    <property type="match status" value="1"/>
</dbReference>
<protein>
    <recommendedName>
        <fullName evidence="4">Transglutaminase-like domain-containing protein</fullName>
    </recommendedName>
</protein>
<gene>
    <name evidence="5" type="ORF">BUALT_Bualt19G0057900</name>
</gene>
<dbReference type="Proteomes" id="UP000826271">
    <property type="component" value="Unassembled WGS sequence"/>
</dbReference>
<dbReference type="Gene3D" id="3.10.620.30">
    <property type="match status" value="1"/>
</dbReference>
<dbReference type="GO" id="GO:0006516">
    <property type="term" value="P:glycoprotein catabolic process"/>
    <property type="evidence" value="ECO:0007669"/>
    <property type="project" value="TreeGrafter"/>
</dbReference>
<comment type="similarity">
    <text evidence="1">Belongs to the transglutaminase-like superfamily. PNGase family.</text>
</comment>
<dbReference type="InterPro" id="IPR050883">
    <property type="entry name" value="PNGase"/>
</dbReference>
<dbReference type="EMBL" id="WHWC01000019">
    <property type="protein sequence ID" value="KAG8363780.1"/>
    <property type="molecule type" value="Genomic_DNA"/>
</dbReference>
<evidence type="ECO:0000256" key="3">
    <source>
        <dbReference type="ARBA" id="ARBA00022833"/>
    </source>
</evidence>
<feature type="domain" description="Transglutaminase-like" evidence="4">
    <location>
        <begin position="22"/>
        <end position="69"/>
    </location>
</feature>